<dbReference type="Gene3D" id="3.50.50.100">
    <property type="match status" value="1"/>
</dbReference>
<keyword evidence="3" id="KW-0285">Flavoprotein</keyword>
<dbReference type="PRINTS" id="PR00469">
    <property type="entry name" value="PNDRDTASEII"/>
</dbReference>
<evidence type="ECO:0000256" key="1">
    <source>
        <dbReference type="ARBA" id="ARBA00001974"/>
    </source>
</evidence>
<name>A0ABW6PQG8_9NOCA</name>
<protein>
    <submittedName>
        <fullName evidence="7">NAD(P)/FAD-dependent oxidoreductase</fullName>
        <ecNumber evidence="7">1.6.5.-</ecNumber>
    </submittedName>
</protein>
<keyword evidence="5 7" id="KW-0560">Oxidoreductase</keyword>
<dbReference type="Proteomes" id="UP001601444">
    <property type="component" value="Unassembled WGS sequence"/>
</dbReference>
<evidence type="ECO:0000256" key="5">
    <source>
        <dbReference type="ARBA" id="ARBA00023002"/>
    </source>
</evidence>
<dbReference type="SUPFAM" id="SSF51905">
    <property type="entry name" value="FAD/NAD(P)-binding domain"/>
    <property type="match status" value="1"/>
</dbReference>
<evidence type="ECO:0000313" key="7">
    <source>
        <dbReference type="EMBL" id="MFF0544638.1"/>
    </source>
</evidence>
<dbReference type="InterPro" id="IPR023753">
    <property type="entry name" value="FAD/NAD-binding_dom"/>
</dbReference>
<proteinExistence type="inferred from homology"/>
<dbReference type="EMBL" id="JBIAMX010000010">
    <property type="protein sequence ID" value="MFF0544638.1"/>
    <property type="molecule type" value="Genomic_DNA"/>
</dbReference>
<feature type="domain" description="FAD/NAD(P)-binding" evidence="6">
    <location>
        <begin position="6"/>
        <end position="280"/>
    </location>
</feature>
<comment type="caution">
    <text evidence="7">The sequence shown here is derived from an EMBL/GenBank/DDBJ whole genome shotgun (WGS) entry which is preliminary data.</text>
</comment>
<dbReference type="GO" id="GO:0016491">
    <property type="term" value="F:oxidoreductase activity"/>
    <property type="evidence" value="ECO:0007669"/>
    <property type="project" value="UniProtKB-KW"/>
</dbReference>
<keyword evidence="8" id="KW-1185">Reference proteome</keyword>
<evidence type="ECO:0000256" key="4">
    <source>
        <dbReference type="ARBA" id="ARBA00022827"/>
    </source>
</evidence>
<sequence>MTGQQHIVVLGAGYAGLAAARGLVRRTRGTRVTVVDARAEFVERVRLHQRASGQDIATRDLRDVLGARGIDFVCGRATRIDPADKTVQLADGAVLAYDTLVYALGSTAAVEVPGAAAFARTVATPGEAPAVWAAARGTGDGPVVIVGTGATGIELAAELAESRPDSRIVLLGADEPGAWLSPRAAVHLRAALARLGVEIRTGAKVVEVLADGVRLADGTCLPAALTIWTAGFAVPDLAARAGLAVDARGRVRTDDTLRSISHPDIYAAGDAALIAGPAERPLRMACATAIPTGAHAAGAIAARLRGVEPRPLRFRYAVQCLSLGRRDGLIQVLRADDTPRSPVLTGRPAARVKELVVRGAAWSVGMR</sequence>
<comment type="cofactor">
    <cofactor evidence="1">
        <name>FAD</name>
        <dbReference type="ChEBI" id="CHEBI:57692"/>
    </cofactor>
</comment>
<dbReference type="RefSeq" id="WP_387701166.1">
    <property type="nucleotide sequence ID" value="NZ_JBIAMX010000010.1"/>
</dbReference>
<dbReference type="PRINTS" id="PR00368">
    <property type="entry name" value="FADPNR"/>
</dbReference>
<reference evidence="7 8" key="1">
    <citation type="submission" date="2024-10" db="EMBL/GenBank/DDBJ databases">
        <title>The Natural Products Discovery Center: Release of the First 8490 Sequenced Strains for Exploring Actinobacteria Biosynthetic Diversity.</title>
        <authorList>
            <person name="Kalkreuter E."/>
            <person name="Kautsar S.A."/>
            <person name="Yang D."/>
            <person name="Bader C.D."/>
            <person name="Teijaro C.N."/>
            <person name="Fluegel L."/>
            <person name="Davis C.M."/>
            <person name="Simpson J.R."/>
            <person name="Lauterbach L."/>
            <person name="Steele A.D."/>
            <person name="Gui C."/>
            <person name="Meng S."/>
            <person name="Li G."/>
            <person name="Viehrig K."/>
            <person name="Ye F."/>
            <person name="Su P."/>
            <person name="Kiefer A.F."/>
            <person name="Nichols A."/>
            <person name="Cepeda A.J."/>
            <person name="Yan W."/>
            <person name="Fan B."/>
            <person name="Jiang Y."/>
            <person name="Adhikari A."/>
            <person name="Zheng C.-J."/>
            <person name="Schuster L."/>
            <person name="Cowan T.M."/>
            <person name="Smanski M.J."/>
            <person name="Chevrette M.G."/>
            <person name="De Carvalho L.P.S."/>
            <person name="Shen B."/>
        </authorList>
    </citation>
    <scope>NUCLEOTIDE SEQUENCE [LARGE SCALE GENOMIC DNA]</scope>
    <source>
        <strain evidence="7 8">NPDC004045</strain>
    </source>
</reference>
<dbReference type="InterPro" id="IPR036188">
    <property type="entry name" value="FAD/NAD-bd_sf"/>
</dbReference>
<evidence type="ECO:0000259" key="6">
    <source>
        <dbReference type="Pfam" id="PF07992"/>
    </source>
</evidence>
<organism evidence="7 8">
    <name type="scientific">Nocardia thailandica</name>
    <dbReference type="NCBI Taxonomy" id="257275"/>
    <lineage>
        <taxon>Bacteria</taxon>
        <taxon>Bacillati</taxon>
        <taxon>Actinomycetota</taxon>
        <taxon>Actinomycetes</taxon>
        <taxon>Mycobacteriales</taxon>
        <taxon>Nocardiaceae</taxon>
        <taxon>Nocardia</taxon>
    </lineage>
</organism>
<dbReference type="PANTHER" id="PTHR42913:SF3">
    <property type="entry name" value="64 KDA MITOCHONDRIAL NADH DEHYDROGENASE (EUROFUNG)"/>
    <property type="match status" value="1"/>
</dbReference>
<evidence type="ECO:0000256" key="3">
    <source>
        <dbReference type="ARBA" id="ARBA00022630"/>
    </source>
</evidence>
<evidence type="ECO:0000256" key="2">
    <source>
        <dbReference type="ARBA" id="ARBA00005272"/>
    </source>
</evidence>
<gene>
    <name evidence="7" type="ORF">ACFYTF_17560</name>
</gene>
<dbReference type="EC" id="1.6.5.-" evidence="7"/>
<dbReference type="InterPro" id="IPR051169">
    <property type="entry name" value="NADH-Q_oxidoreductase"/>
</dbReference>
<dbReference type="Pfam" id="PF07992">
    <property type="entry name" value="Pyr_redox_2"/>
    <property type="match status" value="1"/>
</dbReference>
<evidence type="ECO:0000313" key="8">
    <source>
        <dbReference type="Proteomes" id="UP001601444"/>
    </source>
</evidence>
<dbReference type="PANTHER" id="PTHR42913">
    <property type="entry name" value="APOPTOSIS-INDUCING FACTOR 1"/>
    <property type="match status" value="1"/>
</dbReference>
<accession>A0ABW6PQG8</accession>
<comment type="similarity">
    <text evidence="2">Belongs to the NADH dehydrogenase family.</text>
</comment>
<keyword evidence="4" id="KW-0274">FAD</keyword>